<dbReference type="Pfam" id="PF00400">
    <property type="entry name" value="WD40"/>
    <property type="match status" value="7"/>
</dbReference>
<dbReference type="GO" id="GO:0033588">
    <property type="term" value="C:elongator holoenzyme complex"/>
    <property type="evidence" value="ECO:0007669"/>
    <property type="project" value="InterPro"/>
</dbReference>
<comment type="pathway">
    <text evidence="3">tRNA modification; 5-methoxycarbonylmethyl-2-thiouridine-tRNA biosynthesis.</text>
</comment>
<dbReference type="EMBL" id="KZ992432">
    <property type="protein sequence ID" value="RKP10931.1"/>
    <property type="molecule type" value="Genomic_DNA"/>
</dbReference>
<keyword evidence="10" id="KW-0539">Nucleus</keyword>
<comment type="similarity">
    <text evidence="4">Belongs to the WD repeat ELP2 family.</text>
</comment>
<dbReference type="SUPFAM" id="SSF50978">
    <property type="entry name" value="WD40 repeat-like"/>
    <property type="match status" value="3"/>
</dbReference>
<sequence>MTAVHVAPSLIAVGCNQLPGTVAWSPDGLVAYAADQSVALYRLPPTVDAGSNTSPNPAGAGVFTTLHGHKGRVNAVRFIVRDQQTVAIISAAADNTVRVWRRVDSTSDKEWQCTDTLKGHSAAVNSVALLSMGDTDLLATAASDGSICIWSLPLSADPATLLQTIDLGGRDSTALALEQLPGTSIPVLVSASTDMRISLYTQRSGQFVRMLQLQGHTDWIRALQFVRLPASPTAACKTEDQGTGELMLASASQDRYIRLWRLTALSSDIGAGSEKQPPAALATPEDSEAVAMESLLDTLQKTALEGDGAQLSTQAFLFEATSADSDSTRWRFSVMLDAVLQGHDDWVYSLCWHPPMLKQDGGYEQPLRLLSASADKSAIIWAPDETTGIWLPESRVGEIAGTSLGLYGALFSADGSSILAHGHHGAFHLWARVSEDDDTIARWEPRVCVSGHFSSVQGLTWHPEGRFLVSVSLDQTARLYAPWIQHEMEQTSWHEIARPQVHGYDMQCVSFIDHFRYASGADEKVVRIFDAPAAFVRTLASLTGDMELLKDAESRPAAANLPPLGLSNKAIAQEHVDGNGAAADEDAMDGAETEEVIEASHGQSYALPRGPRSFGATDAQQPPFDEQLQQLTLWPETEKLYGHGFEIIAVASSRDGRYLATACKAASPEHAILRIFDTQTWKELPSKLAAHTLTVTKARFAHNDRWLLTVSRDRSWALYKRGESEHEPFTLAAKMVKAHARIIWDASWSPDDLLFATGSRDKTVKIWKQVVDSAQPDAWSCAATIKCKESVTAIDFAPLCAAGYCLAVGHEDGHIAFYRAGESAADWALLGQVPASLAHASTVNGLVWRCPPQEGHGSGAASSGYQLATCGQDHSLRLLDVSFA</sequence>
<comment type="subcellular location">
    <subcellularLocation>
        <location evidence="2">Cytoplasm</location>
    </subcellularLocation>
    <subcellularLocation>
        <location evidence="1">Nucleus</location>
    </subcellularLocation>
</comment>
<keyword evidence="9" id="KW-0677">Repeat</keyword>
<dbReference type="GO" id="GO:0002098">
    <property type="term" value="P:tRNA wobble uridine modification"/>
    <property type="evidence" value="ECO:0007669"/>
    <property type="project" value="InterPro"/>
</dbReference>
<evidence type="ECO:0000256" key="2">
    <source>
        <dbReference type="ARBA" id="ARBA00004496"/>
    </source>
</evidence>
<evidence type="ECO:0000256" key="1">
    <source>
        <dbReference type="ARBA" id="ARBA00004123"/>
    </source>
</evidence>
<name>A0A4P9XYY6_9FUNG</name>
<gene>
    <name evidence="12" type="ORF">THASP1DRAFT_27296</name>
</gene>
<dbReference type="SMART" id="SM00320">
    <property type="entry name" value="WD40"/>
    <property type="match status" value="12"/>
</dbReference>
<feature type="repeat" description="WD" evidence="11">
    <location>
        <begin position="66"/>
        <end position="100"/>
    </location>
</feature>
<accession>A0A4P9XYY6</accession>
<proteinExistence type="inferred from homology"/>
<dbReference type="UniPathway" id="UPA00988"/>
<feature type="repeat" description="WD" evidence="11">
    <location>
        <begin position="449"/>
        <end position="480"/>
    </location>
</feature>
<dbReference type="PROSITE" id="PS50294">
    <property type="entry name" value="WD_REPEATS_REGION"/>
    <property type="match status" value="3"/>
</dbReference>
<dbReference type="AlphaFoldDB" id="A0A4P9XYY6"/>
<evidence type="ECO:0000256" key="8">
    <source>
        <dbReference type="ARBA" id="ARBA00022694"/>
    </source>
</evidence>
<evidence type="ECO:0000313" key="13">
    <source>
        <dbReference type="Proteomes" id="UP000271241"/>
    </source>
</evidence>
<keyword evidence="7 11" id="KW-0853">WD repeat</keyword>
<dbReference type="GO" id="GO:0005634">
    <property type="term" value="C:nucleus"/>
    <property type="evidence" value="ECO:0007669"/>
    <property type="project" value="UniProtKB-SubCell"/>
</dbReference>
<evidence type="ECO:0000256" key="3">
    <source>
        <dbReference type="ARBA" id="ARBA00005043"/>
    </source>
</evidence>
<dbReference type="InterPro" id="IPR001680">
    <property type="entry name" value="WD40_rpt"/>
</dbReference>
<evidence type="ECO:0000256" key="11">
    <source>
        <dbReference type="PROSITE-ProRule" id="PRU00221"/>
    </source>
</evidence>
<protein>
    <recommendedName>
        <fullName evidence="5">Elongator complex protein 2</fullName>
    </recommendedName>
</protein>
<dbReference type="PANTHER" id="PTHR44111">
    <property type="entry name" value="ELONGATOR COMPLEX PROTEIN 2"/>
    <property type="match status" value="1"/>
</dbReference>
<reference evidence="13" key="1">
    <citation type="journal article" date="2018" name="Nat. Microbiol.">
        <title>Leveraging single-cell genomics to expand the fungal tree of life.</title>
        <authorList>
            <person name="Ahrendt S.R."/>
            <person name="Quandt C.A."/>
            <person name="Ciobanu D."/>
            <person name="Clum A."/>
            <person name="Salamov A."/>
            <person name="Andreopoulos B."/>
            <person name="Cheng J.F."/>
            <person name="Woyke T."/>
            <person name="Pelin A."/>
            <person name="Henrissat B."/>
            <person name="Reynolds N.K."/>
            <person name="Benny G.L."/>
            <person name="Smith M.E."/>
            <person name="James T.Y."/>
            <person name="Grigoriev I.V."/>
        </authorList>
    </citation>
    <scope>NUCLEOTIDE SEQUENCE [LARGE SCALE GENOMIC DNA]</scope>
    <source>
        <strain evidence="13">RSA 1356</strain>
    </source>
</reference>
<keyword evidence="8" id="KW-0819">tRNA processing</keyword>
<dbReference type="InterPro" id="IPR037289">
    <property type="entry name" value="Elp2"/>
</dbReference>
<feature type="repeat" description="WD" evidence="11">
    <location>
        <begin position="117"/>
        <end position="152"/>
    </location>
</feature>
<dbReference type="InterPro" id="IPR036322">
    <property type="entry name" value="WD40_repeat_dom_sf"/>
</dbReference>
<evidence type="ECO:0000256" key="10">
    <source>
        <dbReference type="ARBA" id="ARBA00023242"/>
    </source>
</evidence>
<dbReference type="Gene3D" id="2.130.10.10">
    <property type="entry name" value="YVTN repeat-like/Quinoprotein amine dehydrogenase"/>
    <property type="match status" value="5"/>
</dbReference>
<evidence type="ECO:0000256" key="6">
    <source>
        <dbReference type="ARBA" id="ARBA00022490"/>
    </source>
</evidence>
<evidence type="ECO:0000256" key="9">
    <source>
        <dbReference type="ARBA" id="ARBA00022737"/>
    </source>
</evidence>
<dbReference type="GO" id="GO:0005737">
    <property type="term" value="C:cytoplasm"/>
    <property type="evidence" value="ECO:0007669"/>
    <property type="project" value="UniProtKB-SubCell"/>
</dbReference>
<evidence type="ECO:0000256" key="7">
    <source>
        <dbReference type="ARBA" id="ARBA00022574"/>
    </source>
</evidence>
<evidence type="ECO:0000256" key="4">
    <source>
        <dbReference type="ARBA" id="ARBA00005881"/>
    </source>
</evidence>
<dbReference type="STRING" id="78915.A0A4P9XYY6"/>
<feature type="repeat" description="WD" evidence="11">
    <location>
        <begin position="736"/>
        <end position="768"/>
    </location>
</feature>
<keyword evidence="6" id="KW-0963">Cytoplasm</keyword>
<evidence type="ECO:0000313" key="12">
    <source>
        <dbReference type="EMBL" id="RKP10931.1"/>
    </source>
</evidence>
<dbReference type="FunFam" id="2.130.10.10:FF:000400">
    <property type="entry name" value="Elongator acetyltransferase complex subunit 2"/>
    <property type="match status" value="1"/>
</dbReference>
<evidence type="ECO:0000256" key="5">
    <source>
        <dbReference type="ARBA" id="ARBA00020267"/>
    </source>
</evidence>
<dbReference type="OrthoDB" id="27911at2759"/>
<keyword evidence="13" id="KW-1185">Reference proteome</keyword>
<dbReference type="PANTHER" id="PTHR44111:SF1">
    <property type="entry name" value="ELONGATOR COMPLEX PROTEIN 2"/>
    <property type="match status" value="1"/>
</dbReference>
<organism evidence="12 13">
    <name type="scientific">Thamnocephalis sphaerospora</name>
    <dbReference type="NCBI Taxonomy" id="78915"/>
    <lineage>
        <taxon>Eukaryota</taxon>
        <taxon>Fungi</taxon>
        <taxon>Fungi incertae sedis</taxon>
        <taxon>Zoopagomycota</taxon>
        <taxon>Zoopagomycotina</taxon>
        <taxon>Zoopagomycetes</taxon>
        <taxon>Zoopagales</taxon>
        <taxon>Sigmoideomycetaceae</taxon>
        <taxon>Thamnocephalis</taxon>
    </lineage>
</organism>
<dbReference type="Proteomes" id="UP000271241">
    <property type="component" value="Unassembled WGS sequence"/>
</dbReference>
<dbReference type="InterPro" id="IPR015943">
    <property type="entry name" value="WD40/YVTN_repeat-like_dom_sf"/>
</dbReference>
<dbReference type="PROSITE" id="PS50082">
    <property type="entry name" value="WD_REPEATS_2"/>
    <property type="match status" value="4"/>
</dbReference>